<keyword evidence="2 3" id="KW-0802">TPR repeat</keyword>
<keyword evidence="1" id="KW-0677">Repeat</keyword>
<dbReference type="SUPFAM" id="SSF48452">
    <property type="entry name" value="TPR-like"/>
    <property type="match status" value="4"/>
</dbReference>
<organism evidence="4 5">
    <name type="scientific">Musa troglodytarum</name>
    <name type="common">fe'i banana</name>
    <dbReference type="NCBI Taxonomy" id="320322"/>
    <lineage>
        <taxon>Eukaryota</taxon>
        <taxon>Viridiplantae</taxon>
        <taxon>Streptophyta</taxon>
        <taxon>Embryophyta</taxon>
        <taxon>Tracheophyta</taxon>
        <taxon>Spermatophyta</taxon>
        <taxon>Magnoliopsida</taxon>
        <taxon>Liliopsida</taxon>
        <taxon>Zingiberales</taxon>
        <taxon>Musaceae</taxon>
        <taxon>Musa</taxon>
    </lineage>
</organism>
<name>A0A9E7H7Z2_9LILI</name>
<sequence length="1415" mass="157087">GDEDLLRQLQETLDSDPDNPSHHFNIGLFLWKKGEAVDDQADQSTQLRERAVEHFLASAKLNPSDGVAFRFLGHYYSTVSVDAQRSAKCYQRAVALNPLDSEAGEALCDLLDGEGKETLEIAVCREASEKSPRAFWAFQRLGYLQVHQRRWSEAVQSLQHAIRGFPACADLWEALGLAYHRLGMFTAAVKSYGRAIELENSRIFALVESGHIQLMLGSFRKIALSTEMKQLRARLHLVGRDSREKQILLSELSFRYATVIVEILVLTAELNAIFDELGVEQFQCAMELAPHNISAHLGLASGLLDWSKDCIKSGAFGWAADLLQEASEAAKVSTCLSGNLYSAWKLHGDIKIAYAKCYPWGTGRIGYEIDEDLLKSSIVSWKKTCYSAAISAKQSYQRALHLAPWQANIYTDIAISVDFIDYLEERNNNDLEIWQLPERMALGGLLLEGVNKEFWVLLGCLASGDALKQHALIRALQLDVSLSSSWAYLGMLYRNSGEKQLACQAFDRARSIDPSLALPWAGMSASYQDGLCSTNEAFESCLWAVQTLPLAEFQVGLCALAVLSGHLSSPLVIGAIGQAVQRAPYLPESHNLLGLVCESRTDYQSAIVAYQQARCALRMLPNFKSDLQSSFTDVSVNLARSLCKAGHAIDAAQECENLKKEGFLDGKGLQIYAVALWKLGQYNLALTVVRKLAENVSTMKQTCAAAALGLICTLMYNISGYDSVVRTIRKFPSEFLQNTRMSLIVCALNAFDTNKQLQSLLPTISQTAASHGIAIEIHSITAINKLITQESPQTVAIDRGVDYLRKALHMYPNSLLIRSHLSLLLLSSGDWMALQKAARCAVIPTGHLHPVKKGFRLPYEIHGAMAVACGSFCSTNPKFSFPTCNDGLTHGARHLHLLQRWLHQEPWNQNARYLLALNVFQKAHEENFPRQLCIISKRLVLDALSTEECLGANKLSQSQSLLLLCASEISLQSGDSVGCIHHASNALGLLPTNSDPFFAHLQLCRAYAVQEDYSNLRNESTKCLQMKTVHPICWILLKYFESRYSLQNNLDIIHTNFQACAARKGSSSNNWSANFELVCAQCYLWDQDYFHAEQTLARACVANMDSCLLLCHAFCTLHLSYCITEVRVRGGSWSIDSGSFEVVGEDSIEKDSNADVVFVAPEHHLGFYKKICSGKLNTVPPTFKTPNTFTIEQIGHGPRVVIFAGVDSFTVQTCPHLQAHWVLGMLLSTRAYRALGMLLPMKGASGGLDDFAYKGCIRCLGCFCPQGIHQMLEMLLTRAHRAFAAMRGAVCMELVRQQAGLQFLSRAISSLTKAQKCSPMFLPIVSLLLAQAEASLGAKAKWEKNLSLEWFAWPAERRPAELYFQMHLLARQSSTVSNQDSGIGSAQSPERWILRAIHLNPSCLRYWRIIHKCCN</sequence>
<dbReference type="PANTHER" id="PTHR15704">
    <property type="entry name" value="SUPERKILLER 3 PROTEIN-RELATED"/>
    <property type="match status" value="1"/>
</dbReference>
<feature type="non-terminal residue" evidence="4">
    <location>
        <position position="1"/>
    </location>
</feature>
<evidence type="ECO:0000313" key="4">
    <source>
        <dbReference type="EMBL" id="URE28330.1"/>
    </source>
</evidence>
<accession>A0A9E7H7Z2</accession>
<keyword evidence="5" id="KW-1185">Reference proteome</keyword>
<feature type="repeat" description="TPR" evidence="3">
    <location>
        <begin position="169"/>
        <end position="202"/>
    </location>
</feature>
<evidence type="ECO:0000256" key="1">
    <source>
        <dbReference type="ARBA" id="ARBA00022737"/>
    </source>
</evidence>
<evidence type="ECO:0000256" key="2">
    <source>
        <dbReference type="ARBA" id="ARBA00022803"/>
    </source>
</evidence>
<dbReference type="Gene3D" id="1.25.40.10">
    <property type="entry name" value="Tetratricopeptide repeat domain"/>
    <property type="match status" value="5"/>
</dbReference>
<dbReference type="EMBL" id="CP097510">
    <property type="protein sequence ID" value="URE28330.1"/>
    <property type="molecule type" value="Genomic_DNA"/>
</dbReference>
<dbReference type="PROSITE" id="PS50005">
    <property type="entry name" value="TPR"/>
    <property type="match status" value="2"/>
</dbReference>
<dbReference type="GO" id="GO:0006401">
    <property type="term" value="P:RNA catabolic process"/>
    <property type="evidence" value="ECO:0007669"/>
    <property type="project" value="InterPro"/>
</dbReference>
<dbReference type="OrthoDB" id="421075at2759"/>
<evidence type="ECO:0000256" key="3">
    <source>
        <dbReference type="PROSITE-ProRule" id="PRU00339"/>
    </source>
</evidence>
<dbReference type="SMART" id="SM00028">
    <property type="entry name" value="TPR"/>
    <property type="match status" value="4"/>
</dbReference>
<proteinExistence type="predicted"/>
<reference evidence="4" key="1">
    <citation type="submission" date="2022-05" db="EMBL/GenBank/DDBJ databases">
        <title>The Musa troglodytarum L. genome provides insights into the mechanism of non-climacteric behaviour and enrichment of carotenoids.</title>
        <authorList>
            <person name="Wang J."/>
        </authorList>
    </citation>
    <scope>NUCLEOTIDE SEQUENCE</scope>
    <source>
        <tissue evidence="4">Leaf</tissue>
    </source>
</reference>
<dbReference type="InterPro" id="IPR011990">
    <property type="entry name" value="TPR-like_helical_dom_sf"/>
</dbReference>
<dbReference type="InterPro" id="IPR039226">
    <property type="entry name" value="Ski3/TTC37"/>
</dbReference>
<dbReference type="PANTHER" id="PTHR15704:SF7">
    <property type="entry name" value="SUPERKILLER COMPLEX PROTEIN 3"/>
    <property type="match status" value="1"/>
</dbReference>
<dbReference type="Pfam" id="PF13432">
    <property type="entry name" value="TPR_16"/>
    <property type="match status" value="1"/>
</dbReference>
<gene>
    <name evidence="4" type="ORF">MUK42_25804</name>
</gene>
<dbReference type="Proteomes" id="UP001055439">
    <property type="component" value="Chromosome 8"/>
</dbReference>
<protein>
    <submittedName>
        <fullName evidence="4">Tetratricopeptide repeat</fullName>
    </submittedName>
</protein>
<evidence type="ECO:0000313" key="5">
    <source>
        <dbReference type="Proteomes" id="UP001055439"/>
    </source>
</evidence>
<dbReference type="GO" id="GO:0055087">
    <property type="term" value="C:Ski complex"/>
    <property type="evidence" value="ECO:0007669"/>
    <property type="project" value="InterPro"/>
</dbReference>
<dbReference type="InterPro" id="IPR019734">
    <property type="entry name" value="TPR_rpt"/>
</dbReference>
<feature type="repeat" description="TPR" evidence="3">
    <location>
        <begin position="483"/>
        <end position="516"/>
    </location>
</feature>